<dbReference type="SMART" id="SM00479">
    <property type="entry name" value="EXOIII"/>
    <property type="match status" value="1"/>
</dbReference>
<dbReference type="Proteomes" id="UP000294564">
    <property type="component" value="Unassembled WGS sequence"/>
</dbReference>
<evidence type="ECO:0000259" key="1">
    <source>
        <dbReference type="SMART" id="SM00479"/>
    </source>
</evidence>
<dbReference type="Gene3D" id="3.30.420.10">
    <property type="entry name" value="Ribonuclease H-like superfamily/Ribonuclease H"/>
    <property type="match status" value="1"/>
</dbReference>
<evidence type="ECO:0000313" key="2">
    <source>
        <dbReference type="EMBL" id="TCP26992.1"/>
    </source>
</evidence>
<organism evidence="2 3">
    <name type="scientific">Tenacibaculum skagerrakense</name>
    <dbReference type="NCBI Taxonomy" id="186571"/>
    <lineage>
        <taxon>Bacteria</taxon>
        <taxon>Pseudomonadati</taxon>
        <taxon>Bacteroidota</taxon>
        <taxon>Flavobacteriia</taxon>
        <taxon>Flavobacteriales</taxon>
        <taxon>Flavobacteriaceae</taxon>
        <taxon>Tenacibaculum</taxon>
    </lineage>
</organism>
<evidence type="ECO:0000313" key="3">
    <source>
        <dbReference type="Proteomes" id="UP000294564"/>
    </source>
</evidence>
<dbReference type="Pfam" id="PF20600">
    <property type="entry name" value="ExoX-like_C"/>
    <property type="match status" value="1"/>
</dbReference>
<dbReference type="Pfam" id="PF00929">
    <property type="entry name" value="RNase_T"/>
    <property type="match status" value="1"/>
</dbReference>
<dbReference type="InterPro" id="IPR012337">
    <property type="entry name" value="RNaseH-like_sf"/>
</dbReference>
<name>A0A4R2NY41_9FLAO</name>
<dbReference type="GO" id="GO:0045004">
    <property type="term" value="P:DNA replication proofreading"/>
    <property type="evidence" value="ECO:0007669"/>
    <property type="project" value="TreeGrafter"/>
</dbReference>
<gene>
    <name evidence="2" type="ORF">EV195_102334</name>
</gene>
<dbReference type="CDD" id="cd06127">
    <property type="entry name" value="DEDDh"/>
    <property type="match status" value="1"/>
</dbReference>
<dbReference type="InterPro" id="IPR036397">
    <property type="entry name" value="RNaseH_sf"/>
</dbReference>
<keyword evidence="3" id="KW-1185">Reference proteome</keyword>
<reference evidence="2 3" key="1">
    <citation type="submission" date="2019-03" db="EMBL/GenBank/DDBJ databases">
        <title>Genomic Encyclopedia of Type Strains, Phase IV (KMG-IV): sequencing the most valuable type-strain genomes for metagenomic binning, comparative biology and taxonomic classification.</title>
        <authorList>
            <person name="Goeker M."/>
        </authorList>
    </citation>
    <scope>NUCLEOTIDE SEQUENCE [LARGE SCALE GENOMIC DNA]</scope>
    <source>
        <strain evidence="2 3">DSM 14836</strain>
    </source>
</reference>
<dbReference type="GO" id="GO:0008408">
    <property type="term" value="F:3'-5' exonuclease activity"/>
    <property type="evidence" value="ECO:0007669"/>
    <property type="project" value="TreeGrafter"/>
</dbReference>
<accession>A0A4R2NY41</accession>
<dbReference type="OrthoDB" id="9791657at2"/>
<dbReference type="PANTHER" id="PTHR30231">
    <property type="entry name" value="DNA POLYMERASE III SUBUNIT EPSILON"/>
    <property type="match status" value="1"/>
</dbReference>
<dbReference type="EMBL" id="SLXM01000002">
    <property type="protein sequence ID" value="TCP26992.1"/>
    <property type="molecule type" value="Genomic_DNA"/>
</dbReference>
<dbReference type="GO" id="GO:0005829">
    <property type="term" value="C:cytosol"/>
    <property type="evidence" value="ECO:0007669"/>
    <property type="project" value="TreeGrafter"/>
</dbReference>
<dbReference type="PANTHER" id="PTHR30231:SF41">
    <property type="entry name" value="DNA POLYMERASE III SUBUNIT EPSILON"/>
    <property type="match status" value="1"/>
</dbReference>
<proteinExistence type="predicted"/>
<dbReference type="InterPro" id="IPR013520">
    <property type="entry name" value="Ribonucl_H"/>
</dbReference>
<dbReference type="AlphaFoldDB" id="A0A4R2NY41"/>
<sequence>MELNLTKPLVFFDLETTGVNIATDRIVEISILKIFPNGTQESKTWLVNPEIEIPAHVTAVHGITNEKVVNEPTFKELADKINEMIGDADLAGFNSNRFDIPLLAEELLRAGIDFDMENRKAIDVQVIFHKKEQRTLSAGYKFYCGKDLEDAHSAEADTLATYEILKAQLDKYEDIENSVDALSEYSAHTKRADFAGFILFDDEKKEIFSFGKYKGRRVVDVLQENPGYNSWIQQADFPLYTKKVLRQIKERMSKANEATATDTMSDEEKLKALQQKFNLR</sequence>
<dbReference type="RefSeq" id="WP_132793906.1">
    <property type="nucleotide sequence ID" value="NZ_SLXM01000002.1"/>
</dbReference>
<dbReference type="InterPro" id="IPR046768">
    <property type="entry name" value="ExoX-like_C"/>
</dbReference>
<comment type="caution">
    <text evidence="2">The sequence shown here is derived from an EMBL/GenBank/DDBJ whole genome shotgun (WGS) entry which is preliminary data.</text>
</comment>
<feature type="domain" description="Exonuclease" evidence="1">
    <location>
        <begin position="8"/>
        <end position="174"/>
    </location>
</feature>
<protein>
    <submittedName>
        <fullName evidence="2">DNA polymerase-3 subunit epsilon</fullName>
    </submittedName>
</protein>
<dbReference type="SUPFAM" id="SSF53098">
    <property type="entry name" value="Ribonuclease H-like"/>
    <property type="match status" value="1"/>
</dbReference>
<dbReference type="GO" id="GO:0003676">
    <property type="term" value="F:nucleic acid binding"/>
    <property type="evidence" value="ECO:0007669"/>
    <property type="project" value="InterPro"/>
</dbReference>